<evidence type="ECO:0000313" key="2">
    <source>
        <dbReference type="Proteomes" id="UP000298663"/>
    </source>
</evidence>
<dbReference type="EMBL" id="AZBU02000001">
    <property type="protein sequence ID" value="TMS37751.1"/>
    <property type="molecule type" value="Genomic_DNA"/>
</dbReference>
<keyword evidence="2" id="KW-1185">Reference proteome</keyword>
<organism evidence="1 2">
    <name type="scientific">Steinernema carpocapsae</name>
    <name type="common">Entomopathogenic nematode</name>
    <dbReference type="NCBI Taxonomy" id="34508"/>
    <lineage>
        <taxon>Eukaryota</taxon>
        <taxon>Metazoa</taxon>
        <taxon>Ecdysozoa</taxon>
        <taxon>Nematoda</taxon>
        <taxon>Chromadorea</taxon>
        <taxon>Rhabditida</taxon>
        <taxon>Tylenchina</taxon>
        <taxon>Panagrolaimomorpha</taxon>
        <taxon>Strongyloidoidea</taxon>
        <taxon>Steinernematidae</taxon>
        <taxon>Steinernema</taxon>
    </lineage>
</organism>
<comment type="caution">
    <text evidence="1">The sequence shown here is derived from an EMBL/GenBank/DDBJ whole genome shotgun (WGS) entry which is preliminary data.</text>
</comment>
<protein>
    <submittedName>
        <fullName evidence="1">Uncharacterized protein</fullName>
    </submittedName>
</protein>
<reference evidence="1 2" key="1">
    <citation type="journal article" date="2015" name="Genome Biol.">
        <title>Comparative genomics of Steinernema reveals deeply conserved gene regulatory networks.</title>
        <authorList>
            <person name="Dillman A.R."/>
            <person name="Macchietto M."/>
            <person name="Porter C.F."/>
            <person name="Rogers A."/>
            <person name="Williams B."/>
            <person name="Antoshechkin I."/>
            <person name="Lee M.M."/>
            <person name="Goodwin Z."/>
            <person name="Lu X."/>
            <person name="Lewis E.E."/>
            <person name="Goodrich-Blair H."/>
            <person name="Stock S.P."/>
            <person name="Adams B.J."/>
            <person name="Sternberg P.W."/>
            <person name="Mortazavi A."/>
        </authorList>
    </citation>
    <scope>NUCLEOTIDE SEQUENCE [LARGE SCALE GENOMIC DNA]</scope>
    <source>
        <strain evidence="1 2">ALL</strain>
    </source>
</reference>
<dbReference type="Proteomes" id="UP000298663">
    <property type="component" value="Chromosome X"/>
</dbReference>
<gene>
    <name evidence="1" type="ORF">L596_004621</name>
</gene>
<accession>A0A4U8UWI8</accession>
<dbReference type="AlphaFoldDB" id="A0A4U8UWI8"/>
<name>A0A4U8UWI8_STECR</name>
<proteinExistence type="predicted"/>
<dbReference type="EMBL" id="CM016762">
    <property type="protein sequence ID" value="TMS37751.1"/>
    <property type="molecule type" value="Genomic_DNA"/>
</dbReference>
<sequence>MSANRGGVAWPRRPTDNKMICTVGGCGRCAFVTRRATRSPKSRGDRGPDCCCRMAAARTAAGCTGTSAGRSDNSALLLTSHLRPQCNNNVFKTANLATAPVQEETGKVWRLLSSFSSRISFFRRHCWDDNGGWKQRLREVYSRLDSTNNGRLTFRSIVWHHVHIYYY</sequence>
<reference evidence="1 2" key="2">
    <citation type="journal article" date="2019" name="G3 (Bethesda)">
        <title>Hybrid Assembly of the Genome of the Entomopathogenic Nematode Steinernema carpocapsae Identifies the X-Chromosome.</title>
        <authorList>
            <person name="Serra L."/>
            <person name="Macchietto M."/>
            <person name="Macias-Munoz A."/>
            <person name="McGill C.J."/>
            <person name="Rodriguez I.M."/>
            <person name="Rodriguez B."/>
            <person name="Murad R."/>
            <person name="Mortazavi A."/>
        </authorList>
    </citation>
    <scope>NUCLEOTIDE SEQUENCE [LARGE SCALE GENOMIC DNA]</scope>
    <source>
        <strain evidence="1 2">ALL</strain>
    </source>
</reference>
<evidence type="ECO:0000313" key="1">
    <source>
        <dbReference type="EMBL" id="TMS37751.1"/>
    </source>
</evidence>